<accession>A0A0N9ZGT1</accession>
<dbReference type="InterPro" id="IPR011250">
    <property type="entry name" value="OMP/PagP_B-barrel"/>
</dbReference>
<dbReference type="PATRIC" id="fig|1397108.4.peg.2295"/>
<dbReference type="STRING" id="1397108.IMCC12053_2244"/>
<dbReference type="OrthoDB" id="7631035at2"/>
<dbReference type="KEGG" id="cmar:IMCC12053_2244"/>
<evidence type="ECO:0000313" key="1">
    <source>
        <dbReference type="EMBL" id="ALI56191.1"/>
    </source>
</evidence>
<keyword evidence="2" id="KW-1185">Reference proteome</keyword>
<dbReference type="Pfam" id="PF04338">
    <property type="entry name" value="DUF481"/>
    <property type="match status" value="1"/>
</dbReference>
<gene>
    <name evidence="1" type="ORF">IMCC12053_2244</name>
</gene>
<organism evidence="1 2">
    <name type="scientific">Celeribacter marinus</name>
    <dbReference type="NCBI Taxonomy" id="1397108"/>
    <lineage>
        <taxon>Bacteria</taxon>
        <taxon>Pseudomonadati</taxon>
        <taxon>Pseudomonadota</taxon>
        <taxon>Alphaproteobacteria</taxon>
        <taxon>Rhodobacterales</taxon>
        <taxon>Roseobacteraceae</taxon>
        <taxon>Celeribacter</taxon>
    </lineage>
</organism>
<sequence>MKKTYTLVAASAVAALIAAPTFAQSKLSGVQALNDKIDDITTAAQDDLDNANDNERFGPNGVVQGWRGSFALSASGTSGNTDSGEVSGAGRLSYGVGDWNHSFGFAVEYGESNGTKSEEKFYATYEGNRYFSPEVYAFGLARVEYDGFLTDSNGDALSGDQMDAFLGAGAGYRFINTDKTAWRVQAGPGARYVSDINGVSDTEFGFIVSSRYYYAFSDTVSFTMDTDVLSSSTNTVVSNDAGLNFNMTDTLSTRVSYRTDFDSDPAAGLKSTDNTLGVSLVLSF</sequence>
<dbReference type="SUPFAM" id="SSF56925">
    <property type="entry name" value="OMPA-like"/>
    <property type="match status" value="1"/>
</dbReference>
<dbReference type="EMBL" id="CP012023">
    <property type="protein sequence ID" value="ALI56191.1"/>
    <property type="molecule type" value="Genomic_DNA"/>
</dbReference>
<evidence type="ECO:0000313" key="2">
    <source>
        <dbReference type="Proteomes" id="UP000064920"/>
    </source>
</evidence>
<dbReference type="Proteomes" id="UP000064920">
    <property type="component" value="Chromosome"/>
</dbReference>
<dbReference type="InterPro" id="IPR007433">
    <property type="entry name" value="DUF481"/>
</dbReference>
<reference evidence="1 2" key="1">
    <citation type="submission" date="2015-05" db="EMBL/GenBank/DDBJ databases">
        <authorList>
            <person name="Wang D.B."/>
            <person name="Wang M."/>
        </authorList>
    </citation>
    <scope>NUCLEOTIDE SEQUENCE [LARGE SCALE GENOMIC DNA]</scope>
    <source>
        <strain evidence="1 2">IMCC 12053</strain>
    </source>
</reference>
<dbReference type="AlphaFoldDB" id="A0A0N9ZGT1"/>
<proteinExistence type="predicted"/>
<dbReference type="RefSeq" id="WP_062219001.1">
    <property type="nucleotide sequence ID" value="NZ_CP012023.1"/>
</dbReference>
<protein>
    <submittedName>
        <fullName evidence="1">Uncharacterized protein</fullName>
    </submittedName>
</protein>
<name>A0A0N9ZGT1_9RHOB</name>